<name>A0A2S1SW19_9ACTN</name>
<dbReference type="OrthoDB" id="9801912at2"/>
<dbReference type="AlphaFoldDB" id="A0A2S1SW19"/>
<dbReference type="InterPro" id="IPR030678">
    <property type="entry name" value="Peptide/Ni-bd"/>
</dbReference>
<dbReference type="Pfam" id="PF00496">
    <property type="entry name" value="SBP_bac_5"/>
    <property type="match status" value="1"/>
</dbReference>
<keyword evidence="3" id="KW-0813">Transport</keyword>
<comment type="similarity">
    <text evidence="2">Belongs to the bacterial solute-binding protein 5 family.</text>
</comment>
<dbReference type="Gene3D" id="3.40.190.10">
    <property type="entry name" value="Periplasmic binding protein-like II"/>
    <property type="match status" value="1"/>
</dbReference>
<dbReference type="PANTHER" id="PTHR30290:SF10">
    <property type="entry name" value="PERIPLASMIC OLIGOPEPTIDE-BINDING PROTEIN-RELATED"/>
    <property type="match status" value="1"/>
</dbReference>
<evidence type="ECO:0000256" key="3">
    <source>
        <dbReference type="ARBA" id="ARBA00022448"/>
    </source>
</evidence>
<dbReference type="EMBL" id="CP029188">
    <property type="protein sequence ID" value="AWI30578.1"/>
    <property type="molecule type" value="Genomic_DNA"/>
</dbReference>
<feature type="domain" description="Solute-binding protein family 5" evidence="5">
    <location>
        <begin position="76"/>
        <end position="432"/>
    </location>
</feature>
<dbReference type="PIRSF" id="PIRSF002741">
    <property type="entry name" value="MppA"/>
    <property type="match status" value="1"/>
</dbReference>
<dbReference type="Proteomes" id="UP000244900">
    <property type="component" value="Chromosome"/>
</dbReference>
<evidence type="ECO:0000313" key="6">
    <source>
        <dbReference type="EMBL" id="AWI30578.1"/>
    </source>
</evidence>
<accession>A0A2S1SW19</accession>
<keyword evidence="7" id="KW-1185">Reference proteome</keyword>
<dbReference type="InterPro" id="IPR039424">
    <property type="entry name" value="SBP_5"/>
</dbReference>
<protein>
    <submittedName>
        <fullName evidence="6">Peptide-binding protein</fullName>
    </submittedName>
</protein>
<dbReference type="SUPFAM" id="SSF53850">
    <property type="entry name" value="Periplasmic binding protein-like II"/>
    <property type="match status" value="1"/>
</dbReference>
<comment type="subcellular location">
    <subcellularLocation>
        <location evidence="1">Cell envelope</location>
    </subcellularLocation>
</comment>
<dbReference type="InterPro" id="IPR000914">
    <property type="entry name" value="SBP_5_dom"/>
</dbReference>
<dbReference type="GO" id="GO:0030313">
    <property type="term" value="C:cell envelope"/>
    <property type="evidence" value="ECO:0007669"/>
    <property type="project" value="UniProtKB-SubCell"/>
</dbReference>
<sequence length="516" mass="56293">MPSIRLRILVTCLVLVLAGVGAWRLLPDEDPRTPITVGTTDVVTSLDPAGAYDAGSWALYGNVFQSLLTFRPGSATPVPDAAESCAFTGLNLQSYRCELRDDLTFGNGRRVTAQDVKHSFDRLLRIRSDVGPQTLFSTLRSVTAEGRSVIFSLGSRDATFPHKIATGAGSIVDRSVYPADSLRRGGSVDGSGPYLLGEYRPGAGATLKPNRSYRGAVTKRGGPVVIRYFERSEQLAAAWKAGSVDVAHRQLPPSVIAGLESGDDPVRIDEADSSEIRNLVFNVREGEPFAEKSVRRAVAAVVDRAAIATTVHKTTVEPLYSLVPQGISGHSTSFFDAYPQPDRDLAAELLEDAGVQTPVRFTLAHREDGAAAAEAAELRRQLESTGLFEVRLTAVEWRAFQKGYAAGRYDAYTVGWLPDFPDADNFVQPLVGRDSSLRSGYRSTLVDRLIQSTRQYGDRSRASRDFRSIQDAVAEDVPLVPLWQKKDYVLSNEDVAGSQNLSDGTGIWRLWELGWL</sequence>
<dbReference type="GO" id="GO:0043190">
    <property type="term" value="C:ATP-binding cassette (ABC) transporter complex"/>
    <property type="evidence" value="ECO:0007669"/>
    <property type="project" value="InterPro"/>
</dbReference>
<dbReference type="KEGG" id="stir:DDW44_18680"/>
<proteinExistence type="inferred from homology"/>
<evidence type="ECO:0000313" key="7">
    <source>
        <dbReference type="Proteomes" id="UP000244900"/>
    </source>
</evidence>
<evidence type="ECO:0000259" key="5">
    <source>
        <dbReference type="Pfam" id="PF00496"/>
    </source>
</evidence>
<dbReference type="GO" id="GO:1904680">
    <property type="term" value="F:peptide transmembrane transporter activity"/>
    <property type="evidence" value="ECO:0007669"/>
    <property type="project" value="TreeGrafter"/>
</dbReference>
<evidence type="ECO:0000256" key="2">
    <source>
        <dbReference type="ARBA" id="ARBA00005695"/>
    </source>
</evidence>
<dbReference type="RefSeq" id="WP_108907127.1">
    <property type="nucleotide sequence ID" value="NZ_CP029188.1"/>
</dbReference>
<dbReference type="PANTHER" id="PTHR30290">
    <property type="entry name" value="PERIPLASMIC BINDING COMPONENT OF ABC TRANSPORTER"/>
    <property type="match status" value="1"/>
</dbReference>
<dbReference type="GO" id="GO:0042597">
    <property type="term" value="C:periplasmic space"/>
    <property type="evidence" value="ECO:0007669"/>
    <property type="project" value="UniProtKB-ARBA"/>
</dbReference>
<dbReference type="Gene3D" id="3.10.105.10">
    <property type="entry name" value="Dipeptide-binding Protein, Domain 3"/>
    <property type="match status" value="1"/>
</dbReference>
<reference evidence="6 7" key="1">
    <citation type="submission" date="2018-05" db="EMBL/GenBank/DDBJ databases">
        <title>Complete genome sequence of sponge-derived Streptomyces sp. HNM0039.</title>
        <authorList>
            <person name="Huang X."/>
            <person name="Zhou S."/>
        </authorList>
    </citation>
    <scope>NUCLEOTIDE SEQUENCE [LARGE SCALE GENOMIC DNA]</scope>
    <source>
        <strain evidence="6 7">HNM0039</strain>
    </source>
</reference>
<dbReference type="GO" id="GO:0015833">
    <property type="term" value="P:peptide transport"/>
    <property type="evidence" value="ECO:0007669"/>
    <property type="project" value="TreeGrafter"/>
</dbReference>
<organism evidence="6 7">
    <name type="scientific">Streptomyces tirandamycinicus</name>
    <dbReference type="NCBI Taxonomy" id="2174846"/>
    <lineage>
        <taxon>Bacteria</taxon>
        <taxon>Bacillati</taxon>
        <taxon>Actinomycetota</taxon>
        <taxon>Actinomycetes</taxon>
        <taxon>Kitasatosporales</taxon>
        <taxon>Streptomycetaceae</taxon>
        <taxon>Streptomyces</taxon>
    </lineage>
</organism>
<evidence type="ECO:0000256" key="1">
    <source>
        <dbReference type="ARBA" id="ARBA00004196"/>
    </source>
</evidence>
<keyword evidence="4" id="KW-0732">Signal</keyword>
<evidence type="ECO:0000256" key="4">
    <source>
        <dbReference type="ARBA" id="ARBA00022729"/>
    </source>
</evidence>
<gene>
    <name evidence="6" type="ORF">DDW44_18680</name>
</gene>